<dbReference type="Gene3D" id="1.10.10.10">
    <property type="entry name" value="Winged helix-like DNA-binding domain superfamily/Winged helix DNA-binding domain"/>
    <property type="match status" value="1"/>
</dbReference>
<keyword evidence="3" id="KW-0804">Transcription</keyword>
<name>A0A3B0RL35_9ZZZZ</name>
<proteinExistence type="predicted"/>
<evidence type="ECO:0000256" key="3">
    <source>
        <dbReference type="ARBA" id="ARBA00023163"/>
    </source>
</evidence>
<dbReference type="EMBL" id="UOEH01000096">
    <property type="protein sequence ID" value="VAV92719.1"/>
    <property type="molecule type" value="Genomic_DNA"/>
</dbReference>
<accession>A0A3B0RL35</accession>
<sequence length="139" mass="14988">MSDPGNCLCFNLQRAARLAARAYDDALAPARLTSAQFSALAVLAKAGPLTTSSFSKAMETERTTSTRNLALMEREGLVKRKAGDDKRVRLIDITARGRKRFEAALPLWRAAQRSLAAGLGETNAAAILKRTRSVVAALE</sequence>
<dbReference type="SUPFAM" id="SSF46785">
    <property type="entry name" value="Winged helix' DNA-binding domain"/>
    <property type="match status" value="1"/>
</dbReference>
<dbReference type="GO" id="GO:0003677">
    <property type="term" value="F:DNA binding"/>
    <property type="evidence" value="ECO:0007669"/>
    <property type="project" value="UniProtKB-KW"/>
</dbReference>
<dbReference type="SMART" id="SM00347">
    <property type="entry name" value="HTH_MARR"/>
    <property type="match status" value="1"/>
</dbReference>
<evidence type="ECO:0000259" key="4">
    <source>
        <dbReference type="PROSITE" id="PS50995"/>
    </source>
</evidence>
<dbReference type="Pfam" id="PF01047">
    <property type="entry name" value="MarR"/>
    <property type="match status" value="1"/>
</dbReference>
<reference evidence="5" key="1">
    <citation type="submission" date="2018-06" db="EMBL/GenBank/DDBJ databases">
        <authorList>
            <person name="Zhirakovskaya E."/>
        </authorList>
    </citation>
    <scope>NUCLEOTIDE SEQUENCE</scope>
</reference>
<evidence type="ECO:0000256" key="2">
    <source>
        <dbReference type="ARBA" id="ARBA00023125"/>
    </source>
</evidence>
<dbReference type="AlphaFoldDB" id="A0A3B0RL35"/>
<feature type="domain" description="HTH marR-type" evidence="4">
    <location>
        <begin position="5"/>
        <end position="136"/>
    </location>
</feature>
<dbReference type="InterPro" id="IPR036388">
    <property type="entry name" value="WH-like_DNA-bd_sf"/>
</dbReference>
<organism evidence="5">
    <name type="scientific">hydrothermal vent metagenome</name>
    <dbReference type="NCBI Taxonomy" id="652676"/>
    <lineage>
        <taxon>unclassified sequences</taxon>
        <taxon>metagenomes</taxon>
        <taxon>ecological metagenomes</taxon>
    </lineage>
</organism>
<keyword evidence="2" id="KW-0238">DNA-binding</keyword>
<dbReference type="PANTHER" id="PTHR42756">
    <property type="entry name" value="TRANSCRIPTIONAL REGULATOR, MARR"/>
    <property type="match status" value="1"/>
</dbReference>
<dbReference type="GO" id="GO:0003700">
    <property type="term" value="F:DNA-binding transcription factor activity"/>
    <property type="evidence" value="ECO:0007669"/>
    <property type="project" value="InterPro"/>
</dbReference>
<evidence type="ECO:0000256" key="1">
    <source>
        <dbReference type="ARBA" id="ARBA00023015"/>
    </source>
</evidence>
<gene>
    <name evidence="5" type="ORF">MNBD_ALPHA05-1421</name>
</gene>
<dbReference type="InterPro" id="IPR036390">
    <property type="entry name" value="WH_DNA-bd_sf"/>
</dbReference>
<protein>
    <recommendedName>
        <fullName evidence="4">HTH marR-type domain-containing protein</fullName>
    </recommendedName>
</protein>
<dbReference type="PANTHER" id="PTHR42756:SF1">
    <property type="entry name" value="TRANSCRIPTIONAL REPRESSOR OF EMRAB OPERON"/>
    <property type="match status" value="1"/>
</dbReference>
<dbReference type="InterPro" id="IPR000835">
    <property type="entry name" value="HTH_MarR-typ"/>
</dbReference>
<evidence type="ECO:0000313" key="5">
    <source>
        <dbReference type="EMBL" id="VAV92719.1"/>
    </source>
</evidence>
<dbReference type="PROSITE" id="PS50995">
    <property type="entry name" value="HTH_MARR_2"/>
    <property type="match status" value="1"/>
</dbReference>
<keyword evidence="1" id="KW-0805">Transcription regulation</keyword>